<dbReference type="Proteomes" id="UP000010556">
    <property type="component" value="Unassembled WGS sequence"/>
</dbReference>
<dbReference type="AlphaFoldDB" id="L5LAR0"/>
<name>L5LAR0_MYODS</name>
<proteinExistence type="predicted"/>
<keyword evidence="2" id="KW-1185">Reference proteome</keyword>
<reference evidence="2" key="1">
    <citation type="journal article" date="2013" name="Science">
        <title>Comparative analysis of bat genomes provides insight into the evolution of flight and immunity.</title>
        <authorList>
            <person name="Zhang G."/>
            <person name="Cowled C."/>
            <person name="Shi Z."/>
            <person name="Huang Z."/>
            <person name="Bishop-Lilly K.A."/>
            <person name="Fang X."/>
            <person name="Wynne J.W."/>
            <person name="Xiong Z."/>
            <person name="Baker M.L."/>
            <person name="Zhao W."/>
            <person name="Tachedjian M."/>
            <person name="Zhu Y."/>
            <person name="Zhou P."/>
            <person name="Jiang X."/>
            <person name="Ng J."/>
            <person name="Yang L."/>
            <person name="Wu L."/>
            <person name="Xiao J."/>
            <person name="Feng Y."/>
            <person name="Chen Y."/>
            <person name="Sun X."/>
            <person name="Zhang Y."/>
            <person name="Marsh G.A."/>
            <person name="Crameri G."/>
            <person name="Broder C.C."/>
            <person name="Frey K.G."/>
            <person name="Wang L.F."/>
            <person name="Wang J."/>
        </authorList>
    </citation>
    <scope>NUCLEOTIDE SEQUENCE [LARGE SCALE GENOMIC DNA]</scope>
</reference>
<accession>L5LAR0</accession>
<organism evidence="1 2">
    <name type="scientific">Myotis davidii</name>
    <name type="common">David's myotis</name>
    <dbReference type="NCBI Taxonomy" id="225400"/>
    <lineage>
        <taxon>Eukaryota</taxon>
        <taxon>Metazoa</taxon>
        <taxon>Chordata</taxon>
        <taxon>Craniata</taxon>
        <taxon>Vertebrata</taxon>
        <taxon>Euteleostomi</taxon>
        <taxon>Mammalia</taxon>
        <taxon>Eutheria</taxon>
        <taxon>Laurasiatheria</taxon>
        <taxon>Chiroptera</taxon>
        <taxon>Yangochiroptera</taxon>
        <taxon>Vespertilionidae</taxon>
        <taxon>Myotis</taxon>
    </lineage>
</organism>
<protein>
    <submittedName>
        <fullName evidence="1">Vasohibin-2</fullName>
    </submittedName>
</protein>
<evidence type="ECO:0000313" key="1">
    <source>
        <dbReference type="EMBL" id="ELK23287.1"/>
    </source>
</evidence>
<gene>
    <name evidence="1" type="ORF">MDA_GLEAN10017456</name>
</gene>
<sequence>MRNVVKILFHEAEGLQSEPLRRPALPEKKVADLSTLNEVGYQIRI</sequence>
<evidence type="ECO:0000313" key="2">
    <source>
        <dbReference type="Proteomes" id="UP000010556"/>
    </source>
</evidence>
<dbReference type="EMBL" id="KB113703">
    <property type="protein sequence ID" value="ELK23287.1"/>
    <property type="molecule type" value="Genomic_DNA"/>
</dbReference>